<sequence length="310" mass="33865">MKATDGVGGSEKRGTNTTVNSLADGGTGKKEYGKGEKGAKRERVEEREEETERHDEEEEEEDDDDDVVVIDTVSTSSGRSPPVHQQLYPSVPELTFTSAHKMDPPPPKYEPSQAQWFSPASFLGPSSDSPTAGADQSTPSATAGAQRLLVELRQRYQPWSVFFKCAKFGCPPGVAGIGPRIKRNLATFTANYLCLFAILLLYCVLTSLLMLLSLIVLGGLLYSVYQFTQKGPVLIGAYEIPPSLLYSLALMLSIPLFWLADAGSVMYWVLGFGVFMMLSHSTLYASEEVPGSEFEVGSLHSELLANCCWK</sequence>
<evidence type="ECO:0000256" key="7">
    <source>
        <dbReference type="ARBA" id="ARBA00039293"/>
    </source>
</evidence>
<evidence type="ECO:0000313" key="11">
    <source>
        <dbReference type="Proteomes" id="UP000887572"/>
    </source>
</evidence>
<dbReference type="GO" id="GO:0005794">
    <property type="term" value="C:Golgi apparatus"/>
    <property type="evidence" value="ECO:0007669"/>
    <property type="project" value="TreeGrafter"/>
</dbReference>
<feature type="region of interest" description="Disordered" evidence="9">
    <location>
        <begin position="1"/>
        <end position="87"/>
    </location>
</feature>
<reference evidence="12" key="1">
    <citation type="submission" date="2022-11" db="UniProtKB">
        <authorList>
            <consortium name="WormBaseParasite"/>
        </authorList>
    </citation>
    <scope>IDENTIFICATION</scope>
</reference>
<evidence type="ECO:0000256" key="8">
    <source>
        <dbReference type="ARBA" id="ARBA00043113"/>
    </source>
</evidence>
<keyword evidence="11" id="KW-1185">Reference proteome</keyword>
<dbReference type="PANTHER" id="PTHR19317:SF0">
    <property type="entry name" value="PRENYLATED RAB ACCEPTOR PROTEIN 1"/>
    <property type="match status" value="1"/>
</dbReference>
<organism evidence="11 12">
    <name type="scientific">Globodera rostochiensis</name>
    <name type="common">Golden nematode worm</name>
    <name type="synonym">Heterodera rostochiensis</name>
    <dbReference type="NCBI Taxonomy" id="31243"/>
    <lineage>
        <taxon>Eukaryota</taxon>
        <taxon>Metazoa</taxon>
        <taxon>Ecdysozoa</taxon>
        <taxon>Nematoda</taxon>
        <taxon>Chromadorea</taxon>
        <taxon>Rhabditida</taxon>
        <taxon>Tylenchina</taxon>
        <taxon>Tylenchomorpha</taxon>
        <taxon>Tylenchoidea</taxon>
        <taxon>Heteroderidae</taxon>
        <taxon>Heteroderinae</taxon>
        <taxon>Globodera</taxon>
    </lineage>
</organism>
<dbReference type="AlphaFoldDB" id="A0A914HYW6"/>
<evidence type="ECO:0000256" key="6">
    <source>
        <dbReference type="ARBA" id="ARBA00023136"/>
    </source>
</evidence>
<evidence type="ECO:0000313" key="12">
    <source>
        <dbReference type="WBParaSite" id="Gr19_v10_g507.t1"/>
    </source>
</evidence>
<dbReference type="PANTHER" id="PTHR19317">
    <property type="entry name" value="PRENYLATED RAB ACCEPTOR 1-RELATED"/>
    <property type="match status" value="1"/>
</dbReference>
<evidence type="ECO:0000256" key="3">
    <source>
        <dbReference type="ARBA" id="ARBA00006483"/>
    </source>
</evidence>
<dbReference type="WBParaSite" id="Gr19_v10_g507.t1">
    <property type="protein sequence ID" value="Gr19_v10_g507.t1"/>
    <property type="gene ID" value="Gr19_v10_g507"/>
</dbReference>
<evidence type="ECO:0000256" key="9">
    <source>
        <dbReference type="SAM" id="MobiDB-lite"/>
    </source>
</evidence>
<protein>
    <recommendedName>
        <fullName evidence="7">Prenylated Rab acceptor protein 1</fullName>
    </recommendedName>
    <alternativeName>
        <fullName evidence="8">PRA1 family protein 1</fullName>
    </alternativeName>
</protein>
<feature type="transmembrane region" description="Helical" evidence="10">
    <location>
        <begin position="190"/>
        <end position="223"/>
    </location>
</feature>
<dbReference type="GO" id="GO:0016020">
    <property type="term" value="C:membrane"/>
    <property type="evidence" value="ECO:0007669"/>
    <property type="project" value="UniProtKB-SubCell"/>
</dbReference>
<comment type="similarity">
    <text evidence="3">Belongs to the PRA1 family.</text>
</comment>
<dbReference type="GO" id="GO:0008021">
    <property type="term" value="C:synaptic vesicle"/>
    <property type="evidence" value="ECO:0007669"/>
    <property type="project" value="UniProtKB-SubCell"/>
</dbReference>
<comment type="subcellular location">
    <subcellularLocation>
        <location evidence="2">Cytoplasmic vesicle</location>
        <location evidence="2">Secretory vesicle</location>
        <location evidence="2">Synaptic vesicle</location>
    </subcellularLocation>
    <subcellularLocation>
        <location evidence="1">Membrane</location>
        <topology evidence="1">Multi-pass membrane protein</topology>
    </subcellularLocation>
</comment>
<accession>A0A914HYW6</accession>
<proteinExistence type="inferred from homology"/>
<feature type="compositionally biased region" description="Acidic residues" evidence="9">
    <location>
        <begin position="55"/>
        <end position="68"/>
    </location>
</feature>
<evidence type="ECO:0000256" key="5">
    <source>
        <dbReference type="ARBA" id="ARBA00022989"/>
    </source>
</evidence>
<evidence type="ECO:0000256" key="2">
    <source>
        <dbReference type="ARBA" id="ARBA00004234"/>
    </source>
</evidence>
<name>A0A914HYW6_GLORO</name>
<feature type="compositionally biased region" description="Basic and acidic residues" evidence="9">
    <location>
        <begin position="27"/>
        <end position="54"/>
    </location>
</feature>
<evidence type="ECO:0000256" key="4">
    <source>
        <dbReference type="ARBA" id="ARBA00022692"/>
    </source>
</evidence>
<keyword evidence="5 10" id="KW-1133">Transmembrane helix</keyword>
<keyword evidence="4 10" id="KW-0812">Transmembrane</keyword>
<keyword evidence="6 10" id="KW-0472">Membrane</keyword>
<evidence type="ECO:0000256" key="1">
    <source>
        <dbReference type="ARBA" id="ARBA00004141"/>
    </source>
</evidence>
<dbReference type="InterPro" id="IPR004895">
    <property type="entry name" value="Prenylated_rab_accept_PRA1"/>
</dbReference>
<dbReference type="Pfam" id="PF03208">
    <property type="entry name" value="PRA1"/>
    <property type="match status" value="1"/>
</dbReference>
<dbReference type="Proteomes" id="UP000887572">
    <property type="component" value="Unplaced"/>
</dbReference>
<evidence type="ECO:0000256" key="10">
    <source>
        <dbReference type="SAM" id="Phobius"/>
    </source>
</evidence>